<comment type="subcellular location">
    <subcellularLocation>
        <location evidence="2">Cytoplasm</location>
    </subcellularLocation>
</comment>
<dbReference type="EMBL" id="KZ989427">
    <property type="protein sequence ID" value="RKP26428.1"/>
    <property type="molecule type" value="Genomic_DNA"/>
</dbReference>
<dbReference type="EC" id="2.3.2.26" evidence="3"/>
<dbReference type="PANTHER" id="PTHR45700:SF8">
    <property type="entry name" value="HECT-TYPE E3 UBIQUITIN TRANSFERASE"/>
    <property type="match status" value="1"/>
</dbReference>
<evidence type="ECO:0000256" key="2">
    <source>
        <dbReference type="ARBA" id="ARBA00004496"/>
    </source>
</evidence>
<dbReference type="InterPro" id="IPR000569">
    <property type="entry name" value="HECT_dom"/>
</dbReference>
<evidence type="ECO:0000313" key="9">
    <source>
        <dbReference type="EMBL" id="RKP26428.1"/>
    </source>
</evidence>
<dbReference type="GO" id="GO:0061630">
    <property type="term" value="F:ubiquitin protein ligase activity"/>
    <property type="evidence" value="ECO:0007669"/>
    <property type="project" value="UniProtKB-EC"/>
</dbReference>
<evidence type="ECO:0000256" key="5">
    <source>
        <dbReference type="ARBA" id="ARBA00022679"/>
    </source>
</evidence>
<keyword evidence="10" id="KW-1185">Reference proteome</keyword>
<dbReference type="FunFam" id="3.30.2410.10:FF:000003">
    <property type="entry name" value="probable E3 ubiquitin-protein ligase HERC4 isoform X1"/>
    <property type="match status" value="1"/>
</dbReference>
<dbReference type="PANTHER" id="PTHR45700">
    <property type="entry name" value="UBIQUITIN-PROTEIN LIGASE E3C"/>
    <property type="match status" value="1"/>
</dbReference>
<feature type="active site" description="Glycyl thioester intermediate" evidence="7">
    <location>
        <position position="254"/>
    </location>
</feature>
<organism evidence="9 10">
    <name type="scientific">Syncephalis pseudoplumigaleata</name>
    <dbReference type="NCBI Taxonomy" id="1712513"/>
    <lineage>
        <taxon>Eukaryota</taxon>
        <taxon>Fungi</taxon>
        <taxon>Fungi incertae sedis</taxon>
        <taxon>Zoopagomycota</taxon>
        <taxon>Zoopagomycotina</taxon>
        <taxon>Zoopagomycetes</taxon>
        <taxon>Zoopagales</taxon>
        <taxon>Piptocephalidaceae</taxon>
        <taxon>Syncephalis</taxon>
    </lineage>
</organism>
<dbReference type="GO" id="GO:0000209">
    <property type="term" value="P:protein polyubiquitination"/>
    <property type="evidence" value="ECO:0007669"/>
    <property type="project" value="InterPro"/>
</dbReference>
<dbReference type="GO" id="GO:0016874">
    <property type="term" value="F:ligase activity"/>
    <property type="evidence" value="ECO:0007669"/>
    <property type="project" value="UniProtKB-KW"/>
</dbReference>
<evidence type="ECO:0000256" key="6">
    <source>
        <dbReference type="ARBA" id="ARBA00022786"/>
    </source>
</evidence>
<evidence type="ECO:0000256" key="3">
    <source>
        <dbReference type="ARBA" id="ARBA00012485"/>
    </source>
</evidence>
<dbReference type="Gene3D" id="3.30.2160.10">
    <property type="entry name" value="Hect, E3 ligase catalytic domain"/>
    <property type="match status" value="1"/>
</dbReference>
<dbReference type="GO" id="GO:0005737">
    <property type="term" value="C:cytoplasm"/>
    <property type="evidence" value="ECO:0007669"/>
    <property type="project" value="UniProtKB-SubCell"/>
</dbReference>
<name>A0A4P9Z259_9FUNG</name>
<evidence type="ECO:0000256" key="7">
    <source>
        <dbReference type="PROSITE-ProRule" id="PRU00104"/>
    </source>
</evidence>
<dbReference type="InterPro" id="IPR035983">
    <property type="entry name" value="Hect_E3_ubiquitin_ligase"/>
</dbReference>
<sequence length="286" mass="32857">MFTCDEDSGLIWFNPASFESSDQYYLVGVIIGLAIYNSTILDIRLPLACYKKLLGVSVGMSDLAQFRPIFANSLRQLVEYKGNDVEDVFGLDFVAHYEAFGEIQSHPLVPDGENKPVTRRTRREYVERYIDFILNTSIKDQFVEFKRGFDEVCDGATIKLFRPEEIELVVRGSAESLQLDELRAVTVYDGFRPDEQIINDFWSIFMSADPAMQRRILFFITGSDRVPATGMSNMVFKITCIGSDCERYPQAHTCFNQLCLYRYRSRQKLYDKLITAVMESEGYGLK</sequence>
<dbReference type="SUPFAM" id="SSF56204">
    <property type="entry name" value="Hect, E3 ligase catalytic domain"/>
    <property type="match status" value="1"/>
</dbReference>
<dbReference type="SMART" id="SM00119">
    <property type="entry name" value="HECTc"/>
    <property type="match status" value="1"/>
</dbReference>
<dbReference type="FunFam" id="3.30.2160.10:FF:000004">
    <property type="entry name" value="probable E3 ubiquitin-protein ligase HERC4 isoform X1"/>
    <property type="match status" value="1"/>
</dbReference>
<feature type="domain" description="HECT" evidence="8">
    <location>
        <begin position="1"/>
        <end position="286"/>
    </location>
</feature>
<dbReference type="PROSITE" id="PS50237">
    <property type="entry name" value="HECT"/>
    <property type="match status" value="1"/>
</dbReference>
<dbReference type="Gene3D" id="3.30.2410.10">
    <property type="entry name" value="Hect, E3 ligase catalytic domain"/>
    <property type="match status" value="1"/>
</dbReference>
<evidence type="ECO:0000313" key="10">
    <source>
        <dbReference type="Proteomes" id="UP000278143"/>
    </source>
</evidence>
<evidence type="ECO:0000259" key="8">
    <source>
        <dbReference type="PROSITE" id="PS50237"/>
    </source>
</evidence>
<gene>
    <name evidence="9" type="ORF">SYNPS1DRAFT_32732</name>
</gene>
<keyword evidence="5" id="KW-0808">Transferase</keyword>
<dbReference type="OrthoDB" id="8068875at2759"/>
<reference evidence="10" key="1">
    <citation type="journal article" date="2018" name="Nat. Microbiol.">
        <title>Leveraging single-cell genomics to expand the fungal tree of life.</title>
        <authorList>
            <person name="Ahrendt S.R."/>
            <person name="Quandt C.A."/>
            <person name="Ciobanu D."/>
            <person name="Clum A."/>
            <person name="Salamov A."/>
            <person name="Andreopoulos B."/>
            <person name="Cheng J.F."/>
            <person name="Woyke T."/>
            <person name="Pelin A."/>
            <person name="Henrissat B."/>
            <person name="Reynolds N.K."/>
            <person name="Benny G.L."/>
            <person name="Smith M.E."/>
            <person name="James T.Y."/>
            <person name="Grigoriev I.V."/>
        </authorList>
    </citation>
    <scope>NUCLEOTIDE SEQUENCE [LARGE SCALE GENOMIC DNA]</scope>
    <source>
        <strain evidence="10">Benny S71-1</strain>
    </source>
</reference>
<evidence type="ECO:0000256" key="1">
    <source>
        <dbReference type="ARBA" id="ARBA00000885"/>
    </source>
</evidence>
<keyword evidence="4" id="KW-0963">Cytoplasm</keyword>
<proteinExistence type="predicted"/>
<evidence type="ECO:0000256" key="4">
    <source>
        <dbReference type="ARBA" id="ARBA00022490"/>
    </source>
</evidence>
<dbReference type="Pfam" id="PF00632">
    <property type="entry name" value="HECT"/>
    <property type="match status" value="1"/>
</dbReference>
<keyword evidence="9" id="KW-0436">Ligase</keyword>
<accession>A0A4P9Z259</accession>
<comment type="catalytic activity">
    <reaction evidence="1">
        <text>S-ubiquitinyl-[E2 ubiquitin-conjugating enzyme]-L-cysteine + [acceptor protein]-L-lysine = [E2 ubiquitin-conjugating enzyme]-L-cysteine + N(6)-ubiquitinyl-[acceptor protein]-L-lysine.</text>
        <dbReference type="EC" id="2.3.2.26"/>
    </reaction>
</comment>
<keyword evidence="6 7" id="KW-0833">Ubl conjugation pathway</keyword>
<dbReference type="Proteomes" id="UP000278143">
    <property type="component" value="Unassembled WGS sequence"/>
</dbReference>
<protein>
    <recommendedName>
        <fullName evidence="3">HECT-type E3 ubiquitin transferase</fullName>
        <ecNumber evidence="3">2.3.2.26</ecNumber>
    </recommendedName>
</protein>
<dbReference type="InterPro" id="IPR044611">
    <property type="entry name" value="E3A/B/C-like"/>
</dbReference>
<dbReference type="AlphaFoldDB" id="A0A4P9Z259"/>